<proteinExistence type="predicted"/>
<evidence type="ECO:0000313" key="1">
    <source>
        <dbReference type="EnsemblMetazoa" id="CJA30728.1"/>
    </source>
</evidence>
<keyword evidence="2" id="KW-1185">Reference proteome</keyword>
<organism evidence="1 2">
    <name type="scientific">Caenorhabditis japonica</name>
    <dbReference type="NCBI Taxonomy" id="281687"/>
    <lineage>
        <taxon>Eukaryota</taxon>
        <taxon>Metazoa</taxon>
        <taxon>Ecdysozoa</taxon>
        <taxon>Nematoda</taxon>
        <taxon>Chromadorea</taxon>
        <taxon>Rhabditida</taxon>
        <taxon>Rhabditina</taxon>
        <taxon>Rhabditomorpha</taxon>
        <taxon>Rhabditoidea</taxon>
        <taxon>Rhabditidae</taxon>
        <taxon>Peloderinae</taxon>
        <taxon>Caenorhabditis</taxon>
    </lineage>
</organism>
<accession>A0A8R1I8N2</accession>
<protein>
    <submittedName>
        <fullName evidence="1">Uncharacterized protein</fullName>
    </submittedName>
</protein>
<name>A0A8R1I8N2_CAEJA</name>
<reference evidence="1" key="2">
    <citation type="submission" date="2022-06" db="UniProtKB">
        <authorList>
            <consortium name="EnsemblMetazoa"/>
        </authorList>
    </citation>
    <scope>IDENTIFICATION</scope>
    <source>
        <strain evidence="1">DF5081</strain>
    </source>
</reference>
<dbReference type="EnsemblMetazoa" id="CJA30728.1">
    <property type="protein sequence ID" value="CJA30728.1"/>
    <property type="gene ID" value="WBGene00206575"/>
</dbReference>
<reference evidence="2" key="1">
    <citation type="submission" date="2010-08" db="EMBL/GenBank/DDBJ databases">
        <authorList>
            <consortium name="Caenorhabditis japonica Sequencing Consortium"/>
            <person name="Wilson R.K."/>
        </authorList>
    </citation>
    <scope>NUCLEOTIDE SEQUENCE [LARGE SCALE GENOMIC DNA]</scope>
    <source>
        <strain evidence="2">DF5081</strain>
    </source>
</reference>
<dbReference type="Proteomes" id="UP000005237">
    <property type="component" value="Unassembled WGS sequence"/>
</dbReference>
<dbReference type="AlphaFoldDB" id="A0A8R1I8N2"/>
<sequence length="38" mass="4480">MVVAHIVNDNLHCARRLVGDYSRFLVLSLRKLDRSHQF</sequence>
<evidence type="ECO:0000313" key="2">
    <source>
        <dbReference type="Proteomes" id="UP000005237"/>
    </source>
</evidence>